<accession>A0ABX0PJM6</accession>
<dbReference type="CDD" id="cd11386">
    <property type="entry name" value="MCP_signal"/>
    <property type="match status" value="1"/>
</dbReference>
<dbReference type="SMART" id="SM00283">
    <property type="entry name" value="MA"/>
    <property type="match status" value="1"/>
</dbReference>
<protein>
    <submittedName>
        <fullName evidence="7">HAMP domain-containing protein</fullName>
    </submittedName>
</protein>
<dbReference type="Pfam" id="PF00672">
    <property type="entry name" value="HAMP"/>
    <property type="match status" value="1"/>
</dbReference>
<reference evidence="7 8" key="1">
    <citation type="submission" date="2020-03" db="EMBL/GenBank/DDBJ databases">
        <title>Genome sequence of strain Massilia sp. TW-1.</title>
        <authorList>
            <person name="Chaudhary D.K."/>
        </authorList>
    </citation>
    <scope>NUCLEOTIDE SEQUENCE [LARGE SCALE GENOMIC DNA]</scope>
    <source>
        <strain evidence="7 8">TW-1</strain>
    </source>
</reference>
<comment type="similarity">
    <text evidence="2">Belongs to the methyl-accepting chemotaxis (MCP) protein family.</text>
</comment>
<dbReference type="PRINTS" id="PR00260">
    <property type="entry name" value="CHEMTRNSDUCR"/>
</dbReference>
<dbReference type="PROSITE" id="PS50885">
    <property type="entry name" value="HAMP"/>
    <property type="match status" value="1"/>
</dbReference>
<dbReference type="Gene3D" id="1.10.287.950">
    <property type="entry name" value="Methyl-accepting chemotaxis protein"/>
    <property type="match status" value="1"/>
</dbReference>
<dbReference type="PANTHER" id="PTHR43531">
    <property type="entry name" value="PROTEIN ICFG"/>
    <property type="match status" value="1"/>
</dbReference>
<sequence length="573" mass="60110">MKLVNVKISVRLGLLGGFFLLAMLAVSINAWRAIGTANQRASDALAKVEALAQAADMARSAQVEFKIQVQEWKNILIRGSDPADFKKYQDGFEKSAAATLGELDKLKTVLAAQGAATDKVAAAQASLRELNDRYHAALKTYDGTNPESYKLLDQQVKGKDRAPTTQIDGIVNGIQEYAKTTIAAMRKDKEAAEQAERRLAIVTFVTVLLAAAAVTTWLARSITRPLHDAVSIARTVAAGDLTQPIVVDRKDEVGMLLDALRHMQDSLAGIVARVRSGTDTISVATSEIAQGNQDLAARTEEQASSVEETVASMDQLTTSVRASRDSADHAKRMADEASGVATRGGTVVAQVVSTMGEIDAASHKIVDIIGVIDGIAFQTNILALNAAVEAARAGEQGRGFAVVASEVRTLAQRSASAAKEIKALIGDSVDKVKTGTRLVGEAGGTMQDVVNSVQRVAGIIAEITDAATHQSDGITQVNEAMGQMDAVVQQNSALVEEAAAAADALQQQALALAEAVGVFRLAGDAQGRDTAPVAPIIAPAPVRAAVTRAPARKAVAAPKREPALADADGWETF</sequence>
<dbReference type="PANTHER" id="PTHR43531:SF14">
    <property type="entry name" value="METHYL-ACCEPTING CHEMOTAXIS PROTEIN I-RELATED"/>
    <property type="match status" value="1"/>
</dbReference>
<comment type="caution">
    <text evidence="7">The sequence shown here is derived from an EMBL/GenBank/DDBJ whole genome shotgun (WGS) entry which is preliminary data.</text>
</comment>
<dbReference type="InterPro" id="IPR004090">
    <property type="entry name" value="Chemotax_Me-accpt_rcpt"/>
</dbReference>
<evidence type="ECO:0000313" key="7">
    <source>
        <dbReference type="EMBL" id="NIA57511.1"/>
    </source>
</evidence>
<evidence type="ECO:0000256" key="3">
    <source>
        <dbReference type="PROSITE-ProRule" id="PRU00284"/>
    </source>
</evidence>
<evidence type="ECO:0000259" key="5">
    <source>
        <dbReference type="PROSITE" id="PS50111"/>
    </source>
</evidence>
<dbReference type="EMBL" id="JAAQOM010000023">
    <property type="protein sequence ID" value="NIA57511.1"/>
    <property type="molecule type" value="Genomic_DNA"/>
</dbReference>
<evidence type="ECO:0000259" key="6">
    <source>
        <dbReference type="PROSITE" id="PS50885"/>
    </source>
</evidence>
<gene>
    <name evidence="7" type="ORF">HAV22_28185</name>
</gene>
<feature type="domain" description="HAMP" evidence="6">
    <location>
        <begin position="220"/>
        <end position="272"/>
    </location>
</feature>
<keyword evidence="4" id="KW-1133">Transmembrane helix</keyword>
<dbReference type="CDD" id="cd06225">
    <property type="entry name" value="HAMP"/>
    <property type="match status" value="1"/>
</dbReference>
<feature type="transmembrane region" description="Helical" evidence="4">
    <location>
        <begin position="12"/>
        <end position="31"/>
    </location>
</feature>
<organism evidence="7 8">
    <name type="scientific">Telluria antibiotica</name>
    <dbReference type="NCBI Taxonomy" id="2717319"/>
    <lineage>
        <taxon>Bacteria</taxon>
        <taxon>Pseudomonadati</taxon>
        <taxon>Pseudomonadota</taxon>
        <taxon>Betaproteobacteria</taxon>
        <taxon>Burkholderiales</taxon>
        <taxon>Oxalobacteraceae</taxon>
        <taxon>Telluria group</taxon>
        <taxon>Telluria</taxon>
    </lineage>
</organism>
<dbReference type="InterPro" id="IPR051310">
    <property type="entry name" value="MCP_chemotaxis"/>
</dbReference>
<name>A0ABX0PJM6_9BURK</name>
<dbReference type="SMART" id="SM00304">
    <property type="entry name" value="HAMP"/>
    <property type="match status" value="1"/>
</dbReference>
<dbReference type="PROSITE" id="PS50111">
    <property type="entry name" value="CHEMOTAXIS_TRANSDUC_2"/>
    <property type="match status" value="1"/>
</dbReference>
<keyword evidence="3" id="KW-0807">Transducer</keyword>
<evidence type="ECO:0000313" key="8">
    <source>
        <dbReference type="Proteomes" id="UP000716322"/>
    </source>
</evidence>
<dbReference type="InterPro" id="IPR004089">
    <property type="entry name" value="MCPsignal_dom"/>
</dbReference>
<evidence type="ECO:0000256" key="4">
    <source>
        <dbReference type="SAM" id="Phobius"/>
    </source>
</evidence>
<feature type="domain" description="Methyl-accepting transducer" evidence="5">
    <location>
        <begin position="277"/>
        <end position="506"/>
    </location>
</feature>
<dbReference type="SUPFAM" id="SSF58104">
    <property type="entry name" value="Methyl-accepting chemotaxis protein (MCP) signaling domain"/>
    <property type="match status" value="1"/>
</dbReference>
<dbReference type="Proteomes" id="UP000716322">
    <property type="component" value="Unassembled WGS sequence"/>
</dbReference>
<keyword evidence="8" id="KW-1185">Reference proteome</keyword>
<keyword evidence="1" id="KW-0488">Methylation</keyword>
<keyword evidence="4" id="KW-0812">Transmembrane</keyword>
<dbReference type="Pfam" id="PF00015">
    <property type="entry name" value="MCPsignal"/>
    <property type="match status" value="1"/>
</dbReference>
<dbReference type="InterPro" id="IPR003660">
    <property type="entry name" value="HAMP_dom"/>
</dbReference>
<evidence type="ECO:0000256" key="2">
    <source>
        <dbReference type="ARBA" id="ARBA00029447"/>
    </source>
</evidence>
<proteinExistence type="inferred from homology"/>
<evidence type="ECO:0000256" key="1">
    <source>
        <dbReference type="ARBA" id="ARBA00022481"/>
    </source>
</evidence>
<keyword evidence="4" id="KW-0472">Membrane</keyword>